<feature type="compositionally biased region" description="Polar residues" evidence="4">
    <location>
        <begin position="361"/>
        <end position="373"/>
    </location>
</feature>
<evidence type="ECO:0000256" key="4">
    <source>
        <dbReference type="SAM" id="MobiDB-lite"/>
    </source>
</evidence>
<feature type="repeat" description="TPR" evidence="3">
    <location>
        <begin position="8"/>
        <end position="41"/>
    </location>
</feature>
<dbReference type="InterPro" id="IPR011990">
    <property type="entry name" value="TPR-like_helical_dom_sf"/>
</dbReference>
<dbReference type="PANTHER" id="PTHR44943:SF8">
    <property type="entry name" value="TPR REPEAT-CONTAINING PROTEIN MJ0263"/>
    <property type="match status" value="1"/>
</dbReference>
<dbReference type="PANTHER" id="PTHR44943">
    <property type="entry name" value="CELLULOSE SYNTHASE OPERON PROTEIN C"/>
    <property type="match status" value="1"/>
</dbReference>
<evidence type="ECO:0000256" key="3">
    <source>
        <dbReference type="PROSITE-ProRule" id="PRU00339"/>
    </source>
</evidence>
<feature type="repeat" description="TPR" evidence="3">
    <location>
        <begin position="42"/>
        <end position="75"/>
    </location>
</feature>
<feature type="repeat" description="TPR" evidence="3">
    <location>
        <begin position="144"/>
        <end position="177"/>
    </location>
</feature>
<protein>
    <submittedName>
        <fullName evidence="5">Cellulose synthase operon protein c</fullName>
    </submittedName>
</protein>
<keyword evidence="1" id="KW-0677">Repeat</keyword>
<accession>A0AAV7ZUU6</accession>
<organism evidence="5 6">
    <name type="scientific">Anaeramoeba flamelloides</name>
    <dbReference type="NCBI Taxonomy" id="1746091"/>
    <lineage>
        <taxon>Eukaryota</taxon>
        <taxon>Metamonada</taxon>
        <taxon>Anaeramoebidae</taxon>
        <taxon>Anaeramoeba</taxon>
    </lineage>
</organism>
<sequence length="373" mass="43474">MKSSLEISKELTDQGELFYENMKYGEAKRALEKSIVINPLNTASYYLLGMLHTEQGNFQQSKNLFVRSLQIDPRNVRTINSLLMLLVFMCKKDGLCKYLKRLIEIEPYDPSPYLKIIGVLMFSNKPNESYEMANRVLEFDSTNWIAHCNQGVIHLKRGHLEKALKSFSLAVDYSPNYCLAWLHLSALQFHLGKVEEANNSLLEVFETVSLVEQKDFYFVHLALKFDEKDIFVRYWNSELFFNPSLELNLLGDFKSLNSGPNKNTFKNLTEKFLYQPQDAEWFYEMGKTAFSRGWFGLSLDYFSKVKGKKASRSEFRVDLEKTSQFFVDAIKKNTNPLERKRQRLSNLKKQPQAKNKKQKKTSIINGLNEHNNI</sequence>
<evidence type="ECO:0000256" key="2">
    <source>
        <dbReference type="ARBA" id="ARBA00022803"/>
    </source>
</evidence>
<dbReference type="AlphaFoldDB" id="A0AAV7ZUU6"/>
<gene>
    <name evidence="5" type="ORF">M0812_10077</name>
</gene>
<comment type="caution">
    <text evidence="5">The sequence shown here is derived from an EMBL/GenBank/DDBJ whole genome shotgun (WGS) entry which is preliminary data.</text>
</comment>
<dbReference type="Proteomes" id="UP001146793">
    <property type="component" value="Unassembled WGS sequence"/>
</dbReference>
<evidence type="ECO:0000313" key="5">
    <source>
        <dbReference type="EMBL" id="KAJ3444225.1"/>
    </source>
</evidence>
<reference evidence="5" key="1">
    <citation type="submission" date="2022-08" db="EMBL/GenBank/DDBJ databases">
        <title>Novel sulphate-reducing endosymbionts in the free-living metamonad Anaeramoeba.</title>
        <authorList>
            <person name="Jerlstrom-Hultqvist J."/>
            <person name="Cepicka I."/>
            <person name="Gallot-Lavallee L."/>
            <person name="Salas-Leiva D."/>
            <person name="Curtis B.A."/>
            <person name="Zahonova K."/>
            <person name="Pipaliya S."/>
            <person name="Dacks J."/>
            <person name="Roger A.J."/>
        </authorList>
    </citation>
    <scope>NUCLEOTIDE SEQUENCE</scope>
    <source>
        <strain evidence="5">Busselton2</strain>
    </source>
</reference>
<dbReference type="Pfam" id="PF13181">
    <property type="entry name" value="TPR_8"/>
    <property type="match status" value="2"/>
</dbReference>
<proteinExistence type="predicted"/>
<keyword evidence="2 3" id="KW-0802">TPR repeat</keyword>
<dbReference type="EMBL" id="JANTQA010000023">
    <property type="protein sequence ID" value="KAJ3444225.1"/>
    <property type="molecule type" value="Genomic_DNA"/>
</dbReference>
<dbReference type="PROSITE" id="PS50005">
    <property type="entry name" value="TPR"/>
    <property type="match status" value="3"/>
</dbReference>
<dbReference type="SUPFAM" id="SSF48452">
    <property type="entry name" value="TPR-like"/>
    <property type="match status" value="1"/>
</dbReference>
<dbReference type="SMART" id="SM00028">
    <property type="entry name" value="TPR"/>
    <property type="match status" value="4"/>
</dbReference>
<dbReference type="Gene3D" id="1.25.40.10">
    <property type="entry name" value="Tetratricopeptide repeat domain"/>
    <property type="match status" value="2"/>
</dbReference>
<dbReference type="InterPro" id="IPR051685">
    <property type="entry name" value="Ycf3/AcsC/BcsC/TPR_MFPF"/>
</dbReference>
<evidence type="ECO:0000313" key="6">
    <source>
        <dbReference type="Proteomes" id="UP001146793"/>
    </source>
</evidence>
<dbReference type="InterPro" id="IPR019734">
    <property type="entry name" value="TPR_rpt"/>
</dbReference>
<name>A0AAV7ZUU6_9EUKA</name>
<evidence type="ECO:0000256" key="1">
    <source>
        <dbReference type="ARBA" id="ARBA00022737"/>
    </source>
</evidence>
<feature type="region of interest" description="Disordered" evidence="4">
    <location>
        <begin position="340"/>
        <end position="373"/>
    </location>
</feature>